<dbReference type="Proteomes" id="UP000008556">
    <property type="component" value="Chromosome"/>
</dbReference>
<protein>
    <submittedName>
        <fullName evidence="1">Uncharacterized protein</fullName>
    </submittedName>
</protein>
<reference evidence="1 2" key="1">
    <citation type="submission" date="2007-11" db="EMBL/GenBank/DDBJ databases">
        <authorList>
            <consortium name="The Salmonella enterica serovar Paratyphi B Genome Sequencing Project"/>
            <person name="McClelland M."/>
            <person name="Sanderson E.K."/>
            <person name="Porwollik S."/>
            <person name="Spieth J."/>
            <person name="Clifton W.S."/>
            <person name="Fulton R."/>
            <person name="Cordes M."/>
            <person name="Wollam A."/>
            <person name="Shah N."/>
            <person name="Pepin K."/>
            <person name="Bhonagiri V."/>
            <person name="Nash W."/>
            <person name="Johnson M."/>
            <person name="Thiruvilangam P."/>
            <person name="Wilson R."/>
        </authorList>
    </citation>
    <scope>NUCLEOTIDE SEQUENCE [LARGE SCALE GENOMIC DNA]</scope>
    <source>
        <strain evidence="2">ATCC BAA-1250 / SPB7</strain>
    </source>
</reference>
<sequence length="44" mass="5381">MSRNVFFIKNNSMFIIKSTLHLFRSYRRFSVVLSFTFWITDSKD</sequence>
<organism evidence="1 2">
    <name type="scientific">Salmonella paratyphi B (strain ATCC BAA-1250 / SPB7)</name>
    <dbReference type="NCBI Taxonomy" id="1016998"/>
    <lineage>
        <taxon>Bacteria</taxon>
        <taxon>Pseudomonadati</taxon>
        <taxon>Pseudomonadota</taxon>
        <taxon>Gammaproteobacteria</taxon>
        <taxon>Enterobacterales</taxon>
        <taxon>Enterobacteriaceae</taxon>
        <taxon>Salmonella</taxon>
    </lineage>
</organism>
<dbReference type="AlphaFoldDB" id="A0A6C6YX50"/>
<dbReference type="EMBL" id="CP000886">
    <property type="protein sequence ID" value="ABX65487.1"/>
    <property type="molecule type" value="Genomic_DNA"/>
</dbReference>
<proteinExistence type="predicted"/>
<dbReference type="KEGG" id="spq:SPAB_00043"/>
<name>A0A6C6YX50_SALPB</name>
<evidence type="ECO:0000313" key="2">
    <source>
        <dbReference type="Proteomes" id="UP000008556"/>
    </source>
</evidence>
<gene>
    <name evidence="1" type="ordered locus">SPAB_00043</name>
</gene>
<accession>A0A6C6YX50</accession>
<evidence type="ECO:0000313" key="1">
    <source>
        <dbReference type="EMBL" id="ABX65487.1"/>
    </source>
</evidence>